<comment type="caution">
    <text evidence="5">The sequence shown here is derived from an EMBL/GenBank/DDBJ whole genome shotgun (WGS) entry which is preliminary data.</text>
</comment>
<accession>A0A553PAT5</accession>
<keyword evidence="2" id="KW-0808">Transferase</keyword>
<dbReference type="OrthoDB" id="5043642at2759"/>
<dbReference type="Proteomes" id="UP000318571">
    <property type="component" value="Chromosome 2"/>
</dbReference>
<dbReference type="Gene3D" id="3.40.630.30">
    <property type="match status" value="1"/>
</dbReference>
<keyword evidence="3" id="KW-0012">Acyltransferase</keyword>
<dbReference type="SUPFAM" id="SSF55729">
    <property type="entry name" value="Acyl-CoA N-acyltransferases (Nat)"/>
    <property type="match status" value="1"/>
</dbReference>
<evidence type="ECO:0000313" key="6">
    <source>
        <dbReference type="Proteomes" id="UP000318571"/>
    </source>
</evidence>
<evidence type="ECO:0000313" key="5">
    <source>
        <dbReference type="EMBL" id="TRY74793.1"/>
    </source>
</evidence>
<dbReference type="EMBL" id="VCGU01000005">
    <property type="protein sequence ID" value="TRY74793.1"/>
    <property type="molecule type" value="Genomic_DNA"/>
</dbReference>
<evidence type="ECO:0000256" key="3">
    <source>
        <dbReference type="ARBA" id="ARBA00023315"/>
    </source>
</evidence>
<evidence type="ECO:0000256" key="1">
    <source>
        <dbReference type="ARBA" id="ARBA00009342"/>
    </source>
</evidence>
<name>A0A553PAT5_TIGCA</name>
<sequence length="206" mass="23584">MRVNWTTQLMGPKVILVPYQGKHVPKYHEWMKSPQLQELTGSEPLDLDEEFAMQKTWRDSPDKCTFIILQKDLGGLENEIQSMVGDTNLFLSTDEDDSTVIKAEAEIMIAEVSARGRKLGWEALTFMLRYGVDQLKVGVFEAKIKMGNEPSIRMFSKLQFQEISRSEVFGEVTLQVSVNENWRTFIHDITSSYQLTSYSGTNESTE</sequence>
<protein>
    <recommendedName>
        <fullName evidence="4">N-acetyltransferase domain-containing protein</fullName>
    </recommendedName>
</protein>
<dbReference type="OMA" id="WHVPRYH"/>
<comment type="similarity">
    <text evidence="1">Belongs to the acetyltransferase family. GNAT subfamily.</text>
</comment>
<feature type="domain" description="N-acetyltransferase" evidence="4">
    <location>
        <begin position="14"/>
        <end position="161"/>
    </location>
</feature>
<dbReference type="InterPro" id="IPR039135">
    <property type="entry name" value="NAT9-like"/>
</dbReference>
<organism evidence="5 6">
    <name type="scientific">Tigriopus californicus</name>
    <name type="common">Marine copepod</name>
    <dbReference type="NCBI Taxonomy" id="6832"/>
    <lineage>
        <taxon>Eukaryota</taxon>
        <taxon>Metazoa</taxon>
        <taxon>Ecdysozoa</taxon>
        <taxon>Arthropoda</taxon>
        <taxon>Crustacea</taxon>
        <taxon>Multicrustacea</taxon>
        <taxon>Hexanauplia</taxon>
        <taxon>Copepoda</taxon>
        <taxon>Harpacticoida</taxon>
        <taxon>Harpacticidae</taxon>
        <taxon>Tigriopus</taxon>
    </lineage>
</organism>
<proteinExistence type="inferred from homology"/>
<reference evidence="5 6" key="1">
    <citation type="journal article" date="2018" name="Nat. Ecol. Evol.">
        <title>Genomic signatures of mitonuclear coevolution across populations of Tigriopus californicus.</title>
        <authorList>
            <person name="Barreto F.S."/>
            <person name="Watson E.T."/>
            <person name="Lima T.G."/>
            <person name="Willett C.S."/>
            <person name="Edmands S."/>
            <person name="Li W."/>
            <person name="Burton R.S."/>
        </authorList>
    </citation>
    <scope>NUCLEOTIDE SEQUENCE [LARGE SCALE GENOMIC DNA]</scope>
    <source>
        <strain evidence="5 6">San Diego</strain>
    </source>
</reference>
<evidence type="ECO:0000259" key="4">
    <source>
        <dbReference type="Pfam" id="PF13302"/>
    </source>
</evidence>
<evidence type="ECO:0000256" key="2">
    <source>
        <dbReference type="ARBA" id="ARBA00022679"/>
    </source>
</evidence>
<dbReference type="PANTHER" id="PTHR13256">
    <property type="entry name" value="N-ACETYLTRANSFERASE 9"/>
    <property type="match status" value="1"/>
</dbReference>
<dbReference type="PANTHER" id="PTHR13256:SF16">
    <property type="entry name" value="ALPHA_BETA-TUBULIN-N-ACETYLTRANSFERASE 9"/>
    <property type="match status" value="1"/>
</dbReference>
<dbReference type="AlphaFoldDB" id="A0A553PAT5"/>
<dbReference type="InterPro" id="IPR000182">
    <property type="entry name" value="GNAT_dom"/>
</dbReference>
<dbReference type="Pfam" id="PF13302">
    <property type="entry name" value="Acetyltransf_3"/>
    <property type="match status" value="1"/>
</dbReference>
<keyword evidence="6" id="KW-1185">Reference proteome</keyword>
<dbReference type="STRING" id="6832.A0A553PAT5"/>
<dbReference type="GO" id="GO:0008080">
    <property type="term" value="F:N-acetyltransferase activity"/>
    <property type="evidence" value="ECO:0007669"/>
    <property type="project" value="InterPro"/>
</dbReference>
<dbReference type="InterPro" id="IPR016181">
    <property type="entry name" value="Acyl_CoA_acyltransferase"/>
</dbReference>
<gene>
    <name evidence="5" type="ORF">TCAL_08390</name>
</gene>